<organism evidence="1 2">
    <name type="scientific">Pleuronectes platessa</name>
    <name type="common">European plaice</name>
    <dbReference type="NCBI Taxonomy" id="8262"/>
    <lineage>
        <taxon>Eukaryota</taxon>
        <taxon>Metazoa</taxon>
        <taxon>Chordata</taxon>
        <taxon>Craniata</taxon>
        <taxon>Vertebrata</taxon>
        <taxon>Euteleostomi</taxon>
        <taxon>Actinopterygii</taxon>
        <taxon>Neopterygii</taxon>
        <taxon>Teleostei</taxon>
        <taxon>Neoteleostei</taxon>
        <taxon>Acanthomorphata</taxon>
        <taxon>Carangaria</taxon>
        <taxon>Pleuronectiformes</taxon>
        <taxon>Pleuronectoidei</taxon>
        <taxon>Pleuronectidae</taxon>
        <taxon>Pleuronectes</taxon>
    </lineage>
</organism>
<sequence length="99" mass="11334">MVPQVDVPDVTFETWHHWGSFRLHCSRLQSSQWISQTLVETCGNDSLDGPSNGQKWCFQLHSGAYFAAQSLVIVACVKELFKSGIEKKYLCQLYLYTMN</sequence>
<dbReference type="AlphaFoldDB" id="A0A9N7YQL6"/>
<dbReference type="Proteomes" id="UP001153269">
    <property type="component" value="Unassembled WGS sequence"/>
</dbReference>
<keyword evidence="2" id="KW-1185">Reference proteome</keyword>
<gene>
    <name evidence="1" type="ORF">PLEPLA_LOCUS23985</name>
</gene>
<reference evidence="1" key="1">
    <citation type="submission" date="2020-03" db="EMBL/GenBank/DDBJ databases">
        <authorList>
            <person name="Weist P."/>
        </authorList>
    </citation>
    <scope>NUCLEOTIDE SEQUENCE</scope>
</reference>
<proteinExistence type="predicted"/>
<comment type="caution">
    <text evidence="1">The sequence shown here is derived from an EMBL/GenBank/DDBJ whole genome shotgun (WGS) entry which is preliminary data.</text>
</comment>
<protein>
    <submittedName>
        <fullName evidence="1">Uncharacterized protein</fullName>
    </submittedName>
</protein>
<accession>A0A9N7YQL6</accession>
<dbReference type="EMBL" id="CADEAL010001835">
    <property type="protein sequence ID" value="CAB1435966.1"/>
    <property type="molecule type" value="Genomic_DNA"/>
</dbReference>
<evidence type="ECO:0000313" key="2">
    <source>
        <dbReference type="Proteomes" id="UP001153269"/>
    </source>
</evidence>
<name>A0A9N7YQL6_PLEPL</name>
<evidence type="ECO:0000313" key="1">
    <source>
        <dbReference type="EMBL" id="CAB1435966.1"/>
    </source>
</evidence>